<proteinExistence type="predicted"/>
<reference evidence="1" key="1">
    <citation type="submission" date="2021-02" db="EMBL/GenBank/DDBJ databases">
        <authorList>
            <person name="Nieuwenhuis M."/>
            <person name="Van De Peppel L.J.J."/>
        </authorList>
    </citation>
    <scope>NUCLEOTIDE SEQUENCE</scope>
    <source>
        <strain evidence="1">D49</strain>
    </source>
</reference>
<dbReference type="EMBL" id="JABCKI010000710">
    <property type="protein sequence ID" value="KAG5649778.1"/>
    <property type="molecule type" value="Genomic_DNA"/>
</dbReference>
<evidence type="ECO:0008006" key="3">
    <source>
        <dbReference type="Google" id="ProtNLM"/>
    </source>
</evidence>
<dbReference type="AlphaFoldDB" id="A0A9P7GGV0"/>
<organism evidence="1 2">
    <name type="scientific">Sphagnurus paluster</name>
    <dbReference type="NCBI Taxonomy" id="117069"/>
    <lineage>
        <taxon>Eukaryota</taxon>
        <taxon>Fungi</taxon>
        <taxon>Dikarya</taxon>
        <taxon>Basidiomycota</taxon>
        <taxon>Agaricomycotina</taxon>
        <taxon>Agaricomycetes</taxon>
        <taxon>Agaricomycetidae</taxon>
        <taxon>Agaricales</taxon>
        <taxon>Tricholomatineae</taxon>
        <taxon>Lyophyllaceae</taxon>
        <taxon>Sphagnurus</taxon>
    </lineage>
</organism>
<protein>
    <recommendedName>
        <fullName evidence="3">F-box domain-containing protein</fullName>
    </recommendedName>
</protein>
<accession>A0A9P7GGV0</accession>
<keyword evidence="2" id="KW-1185">Reference proteome</keyword>
<dbReference type="OrthoDB" id="2977329at2759"/>
<sequence>MTSDLPQEIIDAILQELRTDLTALRQCLLVSSSFRFASRRHLFAHVTLRSLEKCKIYLTHHADTVCLVRKLRIIDSGWAKSEGAFAFSAALLLFADSGVLDTFNFDYREEGSEETKIAEDTALSRLLSIFDVLEWRANQLMSILQPERGKILFPRSRAISSLLGSERLSTIIIDGAPLCAFPLEILAGVPALRHLAFTAPCVGRICHMLSLSMKLPEEFTQLEASSYTLRQAVAARTVEGSNRLRYQQDPSKFEPASYLHSLDARGSHLDHLVDYLWPQLKTLRRLRIAATTDCEPPLLWELLEFCFDSLVSFRWDDVSKAYSPDTLEDPPTRSFAAHLRLFVYELRSIHSADTAFRLLETTPLPPTLEYLAVVTRAFNPNGSASDHDVMHADRHLSRIATSYPCLRHIYLALVVLPGERAPAYRWIEGWFHVTRQSGIFELLIGSREEVEEVLEDLDRIVCQ</sequence>
<evidence type="ECO:0000313" key="2">
    <source>
        <dbReference type="Proteomes" id="UP000717328"/>
    </source>
</evidence>
<gene>
    <name evidence="1" type="ORF">H0H81_002066</name>
</gene>
<comment type="caution">
    <text evidence="1">The sequence shown here is derived from an EMBL/GenBank/DDBJ whole genome shotgun (WGS) entry which is preliminary data.</text>
</comment>
<reference evidence="1" key="2">
    <citation type="submission" date="2021-10" db="EMBL/GenBank/DDBJ databases">
        <title>Phylogenomics reveals ancestral predisposition of the termite-cultivated fungus Termitomyces towards a domesticated lifestyle.</title>
        <authorList>
            <person name="Auxier B."/>
            <person name="Grum-Grzhimaylo A."/>
            <person name="Cardenas M.E."/>
            <person name="Lodge J.D."/>
            <person name="Laessoe T."/>
            <person name="Pedersen O."/>
            <person name="Smith M.E."/>
            <person name="Kuyper T.W."/>
            <person name="Franco-Molano E.A."/>
            <person name="Baroni T.J."/>
            <person name="Aanen D.K."/>
        </authorList>
    </citation>
    <scope>NUCLEOTIDE SEQUENCE</scope>
    <source>
        <strain evidence="1">D49</strain>
    </source>
</reference>
<evidence type="ECO:0000313" key="1">
    <source>
        <dbReference type="EMBL" id="KAG5649778.1"/>
    </source>
</evidence>
<dbReference type="Proteomes" id="UP000717328">
    <property type="component" value="Unassembled WGS sequence"/>
</dbReference>
<name>A0A9P7GGV0_9AGAR</name>